<sequence length="175" mass="19936">MEIKMQKYTRLATNDDLISIMKIIDNAKDFLKKSGSTQWQNGYPNEESILEDIKNKSGYVFIVGNKVAAYAAVIVGIEPTYQEIDGAWKNELENYATIHRICFSKDFQGDGLGKMFLSNIISLKYAQGISNFRVDTHKLNAPMQALATHNGFEYRGIIQRNEDEDPDRLAYELNL</sequence>
<dbReference type="InterPro" id="IPR000182">
    <property type="entry name" value="GNAT_dom"/>
</dbReference>
<organism evidence="2 3">
    <name type="scientific">Lactobacillus intestinalis DSM 6629</name>
    <dbReference type="NCBI Taxonomy" id="1423761"/>
    <lineage>
        <taxon>Bacteria</taxon>
        <taxon>Bacillati</taxon>
        <taxon>Bacillota</taxon>
        <taxon>Bacilli</taxon>
        <taxon>Lactobacillales</taxon>
        <taxon>Lactobacillaceae</taxon>
        <taxon>Lactobacillus</taxon>
    </lineage>
</organism>
<evidence type="ECO:0000313" key="3">
    <source>
        <dbReference type="Proteomes" id="UP000051735"/>
    </source>
</evidence>
<proteinExistence type="predicted"/>
<dbReference type="CDD" id="cd04301">
    <property type="entry name" value="NAT_SF"/>
    <property type="match status" value="1"/>
</dbReference>
<gene>
    <name evidence="2" type="ORF">FC44_GL000515</name>
</gene>
<protein>
    <submittedName>
        <fullName evidence="2">GNAT family acetyltransferase</fullName>
    </submittedName>
</protein>
<feature type="domain" description="N-acetyltransferase" evidence="1">
    <location>
        <begin position="7"/>
        <end position="175"/>
    </location>
</feature>
<comment type="caution">
    <text evidence="2">The sequence shown here is derived from an EMBL/GenBank/DDBJ whole genome shotgun (WGS) entry which is preliminary data.</text>
</comment>
<dbReference type="InterPro" id="IPR016181">
    <property type="entry name" value="Acyl_CoA_acyltransferase"/>
</dbReference>
<evidence type="ECO:0000259" key="1">
    <source>
        <dbReference type="PROSITE" id="PS51186"/>
    </source>
</evidence>
<reference evidence="2 3" key="1">
    <citation type="journal article" date="2015" name="Genome Announc.">
        <title>Expanding the biotechnology potential of lactobacilli through comparative genomics of 213 strains and associated genera.</title>
        <authorList>
            <person name="Sun Z."/>
            <person name="Harris H.M."/>
            <person name="McCann A."/>
            <person name="Guo C."/>
            <person name="Argimon S."/>
            <person name="Zhang W."/>
            <person name="Yang X."/>
            <person name="Jeffery I.B."/>
            <person name="Cooney J.C."/>
            <person name="Kagawa T.F."/>
            <person name="Liu W."/>
            <person name="Song Y."/>
            <person name="Salvetti E."/>
            <person name="Wrobel A."/>
            <person name="Rasinkangas P."/>
            <person name="Parkhill J."/>
            <person name="Rea M.C."/>
            <person name="O'Sullivan O."/>
            <person name="Ritari J."/>
            <person name="Douillard F.P."/>
            <person name="Paul Ross R."/>
            <person name="Yang R."/>
            <person name="Briner A.E."/>
            <person name="Felis G.E."/>
            <person name="de Vos W.M."/>
            <person name="Barrangou R."/>
            <person name="Klaenhammer T.R."/>
            <person name="Caufield P.W."/>
            <person name="Cui Y."/>
            <person name="Zhang H."/>
            <person name="O'Toole P.W."/>
        </authorList>
    </citation>
    <scope>NUCLEOTIDE SEQUENCE [LARGE SCALE GENOMIC DNA]</scope>
    <source>
        <strain evidence="2 3">DSM 6629</strain>
    </source>
</reference>
<keyword evidence="3" id="KW-1185">Reference proteome</keyword>
<dbReference type="EMBL" id="AZGN01000052">
    <property type="protein sequence ID" value="KRM31811.1"/>
    <property type="molecule type" value="Genomic_DNA"/>
</dbReference>
<evidence type="ECO:0000313" key="2">
    <source>
        <dbReference type="EMBL" id="KRM31811.1"/>
    </source>
</evidence>
<dbReference type="PROSITE" id="PS51186">
    <property type="entry name" value="GNAT"/>
    <property type="match status" value="1"/>
</dbReference>
<name>A0ABR5PN37_9LACO</name>
<dbReference type="Proteomes" id="UP000051735">
    <property type="component" value="Unassembled WGS sequence"/>
</dbReference>
<dbReference type="Gene3D" id="3.40.630.30">
    <property type="match status" value="1"/>
</dbReference>
<accession>A0ABR5PN37</accession>
<dbReference type="Pfam" id="PF00583">
    <property type="entry name" value="Acetyltransf_1"/>
    <property type="match status" value="1"/>
</dbReference>
<dbReference type="SUPFAM" id="SSF55729">
    <property type="entry name" value="Acyl-CoA N-acyltransferases (Nat)"/>
    <property type="match status" value="1"/>
</dbReference>